<evidence type="ECO:0000313" key="4">
    <source>
        <dbReference type="Proteomes" id="UP000613011"/>
    </source>
</evidence>
<dbReference type="Gene3D" id="3.40.50.720">
    <property type="entry name" value="NAD(P)-binding Rossmann-like Domain"/>
    <property type="match status" value="1"/>
</dbReference>
<evidence type="ECO:0000313" key="3">
    <source>
        <dbReference type="EMBL" id="MBL0421091.1"/>
    </source>
</evidence>
<dbReference type="GO" id="GO:0016491">
    <property type="term" value="F:oxidoreductase activity"/>
    <property type="evidence" value="ECO:0007669"/>
    <property type="project" value="UniProtKB-KW"/>
</dbReference>
<dbReference type="AlphaFoldDB" id="A0A936ZRA8"/>
<comment type="caution">
    <text evidence="3">The sequence shown here is derived from an EMBL/GenBank/DDBJ whole genome shotgun (WGS) entry which is preliminary data.</text>
</comment>
<organism evidence="3 4">
    <name type="scientific">Ramlibacter aurantiacus</name>
    <dbReference type="NCBI Taxonomy" id="2801330"/>
    <lineage>
        <taxon>Bacteria</taxon>
        <taxon>Pseudomonadati</taxon>
        <taxon>Pseudomonadota</taxon>
        <taxon>Betaproteobacteria</taxon>
        <taxon>Burkholderiales</taxon>
        <taxon>Comamonadaceae</taxon>
        <taxon>Ramlibacter</taxon>
    </lineage>
</organism>
<comment type="similarity">
    <text evidence="1">Belongs to the short-chain dehydrogenases/reductases (SDR) family.</text>
</comment>
<dbReference type="PRINTS" id="PR00081">
    <property type="entry name" value="GDHRDH"/>
</dbReference>
<evidence type="ECO:0000256" key="2">
    <source>
        <dbReference type="ARBA" id="ARBA00023002"/>
    </source>
</evidence>
<reference evidence="3" key="1">
    <citation type="submission" date="2021-01" db="EMBL/GenBank/DDBJ databases">
        <title>Ramlibacter sp. strain AW1 16S ribosomal RNA gene Genome sequencing and assembly.</title>
        <authorList>
            <person name="Kang M."/>
        </authorList>
    </citation>
    <scope>NUCLEOTIDE SEQUENCE</scope>
    <source>
        <strain evidence="3">AW1</strain>
    </source>
</reference>
<dbReference type="NCBIfam" id="NF005754">
    <property type="entry name" value="PRK07578.1"/>
    <property type="match status" value="1"/>
</dbReference>
<dbReference type="SUPFAM" id="SSF51735">
    <property type="entry name" value="NAD(P)-binding Rossmann-fold domains"/>
    <property type="match status" value="1"/>
</dbReference>
<dbReference type="Pfam" id="PF13561">
    <property type="entry name" value="adh_short_C2"/>
    <property type="match status" value="1"/>
</dbReference>
<dbReference type="RefSeq" id="WP_201684174.1">
    <property type="nucleotide sequence ID" value="NZ_JAEQNA010000004.1"/>
</dbReference>
<dbReference type="Proteomes" id="UP000613011">
    <property type="component" value="Unassembled WGS sequence"/>
</dbReference>
<proteinExistence type="inferred from homology"/>
<dbReference type="PANTHER" id="PTHR43477:SF1">
    <property type="entry name" value="DIHYDROANTICAPSIN 7-DEHYDROGENASE"/>
    <property type="match status" value="1"/>
</dbReference>
<keyword evidence="4" id="KW-1185">Reference proteome</keyword>
<dbReference type="InterPro" id="IPR051122">
    <property type="entry name" value="SDR_DHRS6-like"/>
</dbReference>
<dbReference type="CDD" id="cd11731">
    <property type="entry name" value="Lin1944_like_SDR_c"/>
    <property type="match status" value="1"/>
</dbReference>
<evidence type="ECO:0000256" key="1">
    <source>
        <dbReference type="ARBA" id="ARBA00006484"/>
    </source>
</evidence>
<keyword evidence="2" id="KW-0560">Oxidoreductase</keyword>
<gene>
    <name evidence="3" type="ORF">JI739_12100</name>
</gene>
<sequence length="207" mass="21335">MSGRQRILLVGASGVVGRAVHEALRSSHEVLTAALADADEIVDLADTQGVVALLARVGPLDAVISTAGRAHFRPLAGIEAASLDDSVYGLGLRDKLMGQVNLALAARAVLRDGGSITLTSGTTSDEPILGGSSLSMVNGALEHWAQAVATELPRGLRINVVSPSLVEGTPVPAVAAFPGFELVSGERVALAYRRCLESGITGRVIRI</sequence>
<dbReference type="EMBL" id="JAEQNA010000004">
    <property type="protein sequence ID" value="MBL0421091.1"/>
    <property type="molecule type" value="Genomic_DNA"/>
</dbReference>
<dbReference type="InterPro" id="IPR002347">
    <property type="entry name" value="SDR_fam"/>
</dbReference>
<protein>
    <submittedName>
        <fullName evidence="3">Short chain dehydrogenase</fullName>
    </submittedName>
</protein>
<accession>A0A936ZRA8</accession>
<dbReference type="InterPro" id="IPR036291">
    <property type="entry name" value="NAD(P)-bd_dom_sf"/>
</dbReference>
<name>A0A936ZRA8_9BURK</name>
<dbReference type="PANTHER" id="PTHR43477">
    <property type="entry name" value="DIHYDROANTICAPSIN 7-DEHYDROGENASE"/>
    <property type="match status" value="1"/>
</dbReference>